<dbReference type="OrthoDB" id="1856718at2759"/>
<dbReference type="Proteomes" id="UP000007264">
    <property type="component" value="Unassembled WGS sequence"/>
</dbReference>
<protein>
    <recommendedName>
        <fullName evidence="4">FAD-binding FR-type domain-containing protein</fullName>
    </recommendedName>
</protein>
<sequence length="335" mass="37309">MHALGRLLIFSHSQTLPISGMQDLLQYKDRDQWYLPKFVADDAPDWNPGKFLRSRQLGPGVKEVVLEAEISREQIPLRNAYKHIGQRATIRINSGVDTELPVARGPFPQELNKQALFRARLDMHAGEIKAVKEVDSVKAELPLVVYQDEAPDIYKMADDDAVEIGPFVGSGMDLRGPIISIYTFPTIVIFCEGRGIAAAKALVEAQPSEGGLNFPYREDVRMYYRAPNQEALCFRDELEEWESKYGCKVVTSTRGTFQDMFDDDDTLAYEPASTAAIILTGGDEEAEAAALEVCKEAEITEIAIDSREQIQSVYLVKGSEGPTKSDRKKEPSADT</sequence>
<proteinExistence type="predicted"/>
<dbReference type="PANTHER" id="PTHR47215">
    <property type="match status" value="1"/>
</dbReference>
<feature type="region of interest" description="Disordered" evidence="1">
    <location>
        <begin position="315"/>
        <end position="335"/>
    </location>
</feature>
<keyword evidence="3" id="KW-1185">Reference proteome</keyword>
<dbReference type="AlphaFoldDB" id="I0Z1Z6"/>
<organism evidence="2 3">
    <name type="scientific">Coccomyxa subellipsoidea (strain C-169)</name>
    <name type="common">Green microalga</name>
    <dbReference type="NCBI Taxonomy" id="574566"/>
    <lineage>
        <taxon>Eukaryota</taxon>
        <taxon>Viridiplantae</taxon>
        <taxon>Chlorophyta</taxon>
        <taxon>core chlorophytes</taxon>
        <taxon>Trebouxiophyceae</taxon>
        <taxon>Trebouxiophyceae incertae sedis</taxon>
        <taxon>Coccomyxaceae</taxon>
        <taxon>Coccomyxa</taxon>
        <taxon>Coccomyxa subellipsoidea</taxon>
    </lineage>
</organism>
<evidence type="ECO:0000256" key="1">
    <source>
        <dbReference type="SAM" id="MobiDB-lite"/>
    </source>
</evidence>
<name>I0Z1Z6_COCSC</name>
<evidence type="ECO:0008006" key="4">
    <source>
        <dbReference type="Google" id="ProtNLM"/>
    </source>
</evidence>
<dbReference type="EMBL" id="AGSI01000005">
    <property type="protein sequence ID" value="EIE24665.1"/>
    <property type="molecule type" value="Genomic_DNA"/>
</dbReference>
<evidence type="ECO:0000313" key="3">
    <source>
        <dbReference type="Proteomes" id="UP000007264"/>
    </source>
</evidence>
<comment type="caution">
    <text evidence="2">The sequence shown here is derived from an EMBL/GenBank/DDBJ whole genome shotgun (WGS) entry which is preliminary data.</text>
</comment>
<dbReference type="KEGG" id="csl:COCSUDRAFT_41001"/>
<evidence type="ECO:0000313" key="2">
    <source>
        <dbReference type="EMBL" id="EIE24665.1"/>
    </source>
</evidence>
<reference evidence="2 3" key="1">
    <citation type="journal article" date="2012" name="Genome Biol.">
        <title>The genome of the polar eukaryotic microalga coccomyxa subellipsoidea reveals traits of cold adaptation.</title>
        <authorList>
            <person name="Blanc G."/>
            <person name="Agarkova I."/>
            <person name="Grimwood J."/>
            <person name="Kuo A."/>
            <person name="Brueggeman A."/>
            <person name="Dunigan D."/>
            <person name="Gurnon J."/>
            <person name="Ladunga I."/>
            <person name="Lindquist E."/>
            <person name="Lucas S."/>
            <person name="Pangilinan J."/>
            <person name="Proschold T."/>
            <person name="Salamov A."/>
            <person name="Schmutz J."/>
            <person name="Weeks D."/>
            <person name="Yamada T."/>
            <person name="Claverie J.M."/>
            <person name="Grigoriev I."/>
            <person name="Van Etten J."/>
            <person name="Lomsadze A."/>
            <person name="Borodovsky M."/>
        </authorList>
    </citation>
    <scope>NUCLEOTIDE SEQUENCE [LARGE SCALE GENOMIC DNA]</scope>
    <source>
        <strain evidence="2 3">C-169</strain>
    </source>
</reference>
<dbReference type="SUPFAM" id="SSF52343">
    <property type="entry name" value="Ferredoxin reductase-like, C-terminal NADP-linked domain"/>
    <property type="match status" value="1"/>
</dbReference>
<dbReference type="GeneID" id="17042666"/>
<accession>I0Z1Z6</accession>
<dbReference type="RefSeq" id="XP_005649209.1">
    <property type="nucleotide sequence ID" value="XM_005649152.1"/>
</dbReference>
<dbReference type="InterPro" id="IPR039261">
    <property type="entry name" value="FNR_nucleotide-bd"/>
</dbReference>
<feature type="compositionally biased region" description="Basic and acidic residues" evidence="1">
    <location>
        <begin position="323"/>
        <end position="335"/>
    </location>
</feature>
<gene>
    <name evidence="2" type="ORF">COCSUDRAFT_41001</name>
</gene>
<dbReference type="eggNOG" id="ENOG502S3XP">
    <property type="taxonomic scope" value="Eukaryota"/>
</dbReference>
<dbReference type="PANTHER" id="PTHR47215:SF3">
    <property type="entry name" value="FAD-BINDING FR-TYPE DOMAIN-CONTAINING PROTEIN"/>
    <property type="match status" value="1"/>
</dbReference>